<feature type="repeat" description="CXXCXGXG motif" evidence="13">
    <location>
        <begin position="206"/>
        <end position="213"/>
    </location>
</feature>
<comment type="cofactor">
    <cofactor evidence="13">
        <name>Zn(2+)</name>
        <dbReference type="ChEBI" id="CHEBI:29105"/>
    </cofactor>
    <text evidence="13">Binds 2 Zn(2+) ions per monomer.</text>
</comment>
<evidence type="ECO:0000256" key="11">
    <source>
        <dbReference type="ARBA" id="ARBA00061004"/>
    </source>
</evidence>
<protein>
    <recommendedName>
        <fullName evidence="12 13">Chaperone protein DnaJ</fullName>
    </recommendedName>
</protein>
<evidence type="ECO:0000256" key="6">
    <source>
        <dbReference type="ARBA" id="ARBA00022737"/>
    </source>
</evidence>
<comment type="function">
    <text evidence="13">Participates actively in the response to hyperosmotic and heat shock by preventing the aggregation of stress-denatured proteins and by disaggregating proteins, also in an autonomous, DnaK-independent fashion. Unfolded proteins bind initially to DnaJ; upon interaction with the DnaJ-bound protein, DnaK hydrolyzes its bound ATP, resulting in the formation of a stable complex. GrpE releases ADP from DnaK; ATP binding to DnaK triggers the release of the substrate protein, thus completing the reaction cycle. Several rounds of ATP-dependent interactions between DnaJ, DnaK and GrpE are required for fully efficient folding. Also involved, together with DnaK and GrpE, in the DNA replication of plasmids through activation of initiation proteins.</text>
</comment>
<evidence type="ECO:0000256" key="8">
    <source>
        <dbReference type="ARBA" id="ARBA00022833"/>
    </source>
</evidence>
<evidence type="ECO:0000256" key="7">
    <source>
        <dbReference type="ARBA" id="ARBA00022771"/>
    </source>
</evidence>
<organism evidence="17 18">
    <name type="scientific">Qingrenia yutianensis</name>
    <dbReference type="NCBI Taxonomy" id="2763676"/>
    <lineage>
        <taxon>Bacteria</taxon>
        <taxon>Bacillati</taxon>
        <taxon>Bacillota</taxon>
        <taxon>Clostridia</taxon>
        <taxon>Eubacteriales</taxon>
        <taxon>Oscillospiraceae</taxon>
        <taxon>Qingrenia</taxon>
    </lineage>
</organism>
<dbReference type="Gene3D" id="2.10.230.10">
    <property type="entry name" value="Heat shock protein DnaJ, cysteine-rich domain"/>
    <property type="match status" value="1"/>
</dbReference>
<dbReference type="GO" id="GO:0005737">
    <property type="term" value="C:cytoplasm"/>
    <property type="evidence" value="ECO:0007669"/>
    <property type="project" value="UniProtKB-SubCell"/>
</dbReference>
<evidence type="ECO:0000256" key="4">
    <source>
        <dbReference type="ARBA" id="ARBA00022705"/>
    </source>
</evidence>
<evidence type="ECO:0000313" key="17">
    <source>
        <dbReference type="EMBL" id="MBC8596835.1"/>
    </source>
</evidence>
<dbReference type="PANTHER" id="PTHR43096">
    <property type="entry name" value="DNAJ HOMOLOG 1, MITOCHONDRIAL-RELATED"/>
    <property type="match status" value="1"/>
</dbReference>
<evidence type="ECO:0000256" key="10">
    <source>
        <dbReference type="ARBA" id="ARBA00023186"/>
    </source>
</evidence>
<keyword evidence="3 13" id="KW-0963">Cytoplasm</keyword>
<dbReference type="PROSITE" id="PS51188">
    <property type="entry name" value="ZF_CR"/>
    <property type="match status" value="1"/>
</dbReference>
<dbReference type="InterPro" id="IPR012724">
    <property type="entry name" value="DnaJ"/>
</dbReference>
<feature type="domain" description="J" evidence="15">
    <location>
        <begin position="6"/>
        <end position="71"/>
    </location>
</feature>
<evidence type="ECO:0000256" key="9">
    <source>
        <dbReference type="ARBA" id="ARBA00023016"/>
    </source>
</evidence>
<dbReference type="SUPFAM" id="SSF46565">
    <property type="entry name" value="Chaperone J-domain"/>
    <property type="match status" value="1"/>
</dbReference>
<feature type="binding site" evidence="13">
    <location>
        <position position="209"/>
    </location>
    <ligand>
        <name>Zn(2+)</name>
        <dbReference type="ChEBI" id="CHEBI:29105"/>
        <label>1</label>
    </ligand>
</feature>
<dbReference type="GO" id="GO:0008270">
    <property type="term" value="F:zinc ion binding"/>
    <property type="evidence" value="ECO:0007669"/>
    <property type="project" value="UniProtKB-UniRule"/>
</dbReference>
<keyword evidence="7 13" id="KW-0863">Zinc-finger</keyword>
<dbReference type="GO" id="GO:0005524">
    <property type="term" value="F:ATP binding"/>
    <property type="evidence" value="ECO:0007669"/>
    <property type="project" value="InterPro"/>
</dbReference>
<dbReference type="InterPro" id="IPR001305">
    <property type="entry name" value="HSP_DnaJ_Cys-rich_dom"/>
</dbReference>
<comment type="subunit">
    <text evidence="2 13">Homodimer.</text>
</comment>
<feature type="repeat" description="CXXCXGXG motif" evidence="13">
    <location>
        <begin position="150"/>
        <end position="157"/>
    </location>
</feature>
<dbReference type="InterPro" id="IPR036410">
    <property type="entry name" value="HSP_DnaJ_Cys-rich_dom_sf"/>
</dbReference>
<dbReference type="FunFam" id="1.10.287.110:FF:000031">
    <property type="entry name" value="Molecular chaperone DnaJ"/>
    <property type="match status" value="1"/>
</dbReference>
<dbReference type="EMBL" id="JACRTE010000009">
    <property type="protein sequence ID" value="MBC8596835.1"/>
    <property type="molecule type" value="Genomic_DNA"/>
</dbReference>
<evidence type="ECO:0000256" key="12">
    <source>
        <dbReference type="ARBA" id="ARBA00067609"/>
    </source>
</evidence>
<evidence type="ECO:0000256" key="5">
    <source>
        <dbReference type="ARBA" id="ARBA00022723"/>
    </source>
</evidence>
<reference evidence="17" key="1">
    <citation type="submission" date="2020-08" db="EMBL/GenBank/DDBJ databases">
        <title>Genome public.</title>
        <authorList>
            <person name="Liu C."/>
            <person name="Sun Q."/>
        </authorList>
    </citation>
    <scope>NUCLEOTIDE SEQUENCE</scope>
    <source>
        <strain evidence="17">NSJ-50</strain>
    </source>
</reference>
<dbReference type="GO" id="GO:0031072">
    <property type="term" value="F:heat shock protein binding"/>
    <property type="evidence" value="ECO:0007669"/>
    <property type="project" value="InterPro"/>
</dbReference>
<dbReference type="RefSeq" id="WP_262432215.1">
    <property type="nucleotide sequence ID" value="NZ_JACRTE010000009.1"/>
</dbReference>
<evidence type="ECO:0000256" key="2">
    <source>
        <dbReference type="ARBA" id="ARBA00011738"/>
    </source>
</evidence>
<dbReference type="SMART" id="SM00271">
    <property type="entry name" value="DnaJ"/>
    <property type="match status" value="1"/>
</dbReference>
<dbReference type="CDD" id="cd06257">
    <property type="entry name" value="DnaJ"/>
    <property type="match status" value="1"/>
</dbReference>
<dbReference type="NCBIfam" id="NF008035">
    <property type="entry name" value="PRK10767.1"/>
    <property type="match status" value="1"/>
</dbReference>
<feature type="binding site" evidence="13">
    <location>
        <position position="195"/>
    </location>
    <ligand>
        <name>Zn(2+)</name>
        <dbReference type="ChEBI" id="CHEBI:29105"/>
        <label>2</label>
    </ligand>
</feature>
<evidence type="ECO:0000259" key="16">
    <source>
        <dbReference type="PROSITE" id="PS51188"/>
    </source>
</evidence>
<feature type="repeat" description="CXXCXGXG motif" evidence="13">
    <location>
        <begin position="166"/>
        <end position="173"/>
    </location>
</feature>
<evidence type="ECO:0000256" key="1">
    <source>
        <dbReference type="ARBA" id="ARBA00004496"/>
    </source>
</evidence>
<dbReference type="PRINTS" id="PR00625">
    <property type="entry name" value="JDOMAIN"/>
</dbReference>
<feature type="repeat" description="CXXCXGXG motif" evidence="13">
    <location>
        <begin position="192"/>
        <end position="199"/>
    </location>
</feature>
<evidence type="ECO:0000256" key="14">
    <source>
        <dbReference type="PROSITE-ProRule" id="PRU00546"/>
    </source>
</evidence>
<keyword evidence="6 13" id="KW-0677">Repeat</keyword>
<dbReference type="FunFam" id="2.10.230.10:FF:000002">
    <property type="entry name" value="Molecular chaperone DnaJ"/>
    <property type="match status" value="1"/>
</dbReference>
<feature type="zinc finger region" description="CR-type" evidence="14">
    <location>
        <begin position="137"/>
        <end position="218"/>
    </location>
</feature>
<dbReference type="InterPro" id="IPR001623">
    <property type="entry name" value="DnaJ_domain"/>
</dbReference>
<dbReference type="GO" id="GO:0051082">
    <property type="term" value="F:unfolded protein binding"/>
    <property type="evidence" value="ECO:0007669"/>
    <property type="project" value="UniProtKB-UniRule"/>
</dbReference>
<dbReference type="SUPFAM" id="SSF57938">
    <property type="entry name" value="DnaJ/Hsp40 cysteine-rich domain"/>
    <property type="match status" value="1"/>
</dbReference>
<dbReference type="InterPro" id="IPR036869">
    <property type="entry name" value="J_dom_sf"/>
</dbReference>
<keyword evidence="10 13" id="KW-0143">Chaperone</keyword>
<feature type="binding site" evidence="13">
    <location>
        <position position="166"/>
    </location>
    <ligand>
        <name>Zn(2+)</name>
        <dbReference type="ChEBI" id="CHEBI:29105"/>
        <label>2</label>
    </ligand>
</feature>
<evidence type="ECO:0000259" key="15">
    <source>
        <dbReference type="PROSITE" id="PS50076"/>
    </source>
</evidence>
<dbReference type="Pfam" id="PF00684">
    <property type="entry name" value="DnaJ_CXXCXGXG"/>
    <property type="match status" value="1"/>
</dbReference>
<comment type="caution">
    <text evidence="17">The sequence shown here is derived from an EMBL/GenBank/DDBJ whole genome shotgun (WGS) entry which is preliminary data.</text>
</comment>
<dbReference type="InterPro" id="IPR002939">
    <property type="entry name" value="DnaJ_C"/>
</dbReference>
<comment type="subcellular location">
    <subcellularLocation>
        <location evidence="1 13">Cytoplasm</location>
    </subcellularLocation>
</comment>
<feature type="binding site" evidence="13">
    <location>
        <position position="169"/>
    </location>
    <ligand>
        <name>Zn(2+)</name>
        <dbReference type="ChEBI" id="CHEBI:29105"/>
        <label>2</label>
    </ligand>
</feature>
<evidence type="ECO:0000256" key="3">
    <source>
        <dbReference type="ARBA" id="ARBA00022490"/>
    </source>
</evidence>
<feature type="domain" description="CR-type" evidence="16">
    <location>
        <begin position="137"/>
        <end position="218"/>
    </location>
</feature>
<dbReference type="Proteomes" id="UP000647416">
    <property type="component" value="Unassembled WGS sequence"/>
</dbReference>
<dbReference type="CDD" id="cd10719">
    <property type="entry name" value="DnaJ_zf"/>
    <property type="match status" value="1"/>
</dbReference>
<dbReference type="InterPro" id="IPR018253">
    <property type="entry name" value="DnaJ_domain_CS"/>
</dbReference>
<evidence type="ECO:0000256" key="13">
    <source>
        <dbReference type="HAMAP-Rule" id="MF_01152"/>
    </source>
</evidence>
<dbReference type="Pfam" id="PF01556">
    <property type="entry name" value="DnaJ_C"/>
    <property type="match status" value="1"/>
</dbReference>
<dbReference type="NCBIfam" id="TIGR02349">
    <property type="entry name" value="DnaJ_bact"/>
    <property type="match status" value="1"/>
</dbReference>
<keyword evidence="18" id="KW-1185">Reference proteome</keyword>
<comment type="similarity">
    <text evidence="11 13">Belongs to the DnaJ family.</text>
</comment>
<keyword evidence="8 13" id="KW-0862">Zinc</keyword>
<feature type="binding site" evidence="13">
    <location>
        <position position="153"/>
    </location>
    <ligand>
        <name>Zn(2+)</name>
        <dbReference type="ChEBI" id="CHEBI:29105"/>
        <label>1</label>
    </ligand>
</feature>
<dbReference type="FunFam" id="2.60.260.20:FF:000004">
    <property type="entry name" value="Molecular chaperone DnaJ"/>
    <property type="match status" value="1"/>
</dbReference>
<dbReference type="GO" id="GO:0006260">
    <property type="term" value="P:DNA replication"/>
    <property type="evidence" value="ECO:0007669"/>
    <property type="project" value="UniProtKB-KW"/>
</dbReference>
<feature type="binding site" evidence="13">
    <location>
        <position position="206"/>
    </location>
    <ligand>
        <name>Zn(2+)</name>
        <dbReference type="ChEBI" id="CHEBI:29105"/>
        <label>1</label>
    </ligand>
</feature>
<feature type="binding site" evidence="13">
    <location>
        <position position="192"/>
    </location>
    <ligand>
        <name>Zn(2+)</name>
        <dbReference type="ChEBI" id="CHEBI:29105"/>
        <label>2</label>
    </ligand>
</feature>
<accession>A0A926ITQ3</accession>
<keyword evidence="9 13" id="KW-0346">Stress response</keyword>
<dbReference type="Pfam" id="PF00226">
    <property type="entry name" value="DnaJ"/>
    <property type="match status" value="1"/>
</dbReference>
<name>A0A926ITQ3_9FIRM</name>
<dbReference type="CDD" id="cd10747">
    <property type="entry name" value="DnaJ_C"/>
    <property type="match status" value="1"/>
</dbReference>
<dbReference type="PROSITE" id="PS50076">
    <property type="entry name" value="DNAJ_2"/>
    <property type="match status" value="1"/>
</dbReference>
<dbReference type="PANTHER" id="PTHR43096:SF48">
    <property type="entry name" value="CHAPERONE PROTEIN DNAJ"/>
    <property type="match status" value="1"/>
</dbReference>
<dbReference type="InterPro" id="IPR008971">
    <property type="entry name" value="HSP40/DnaJ_pept-bd"/>
</dbReference>
<comment type="domain">
    <text evidence="13">The J domain is necessary and sufficient to stimulate DnaK ATPase activity. Zinc center 1 plays an important role in the autonomous, DnaK-independent chaperone activity of DnaJ. Zinc center 2 is essential for interaction with DnaK and for DnaJ activity.</text>
</comment>
<gene>
    <name evidence="13 17" type="primary">dnaJ</name>
    <name evidence="17" type="ORF">H8706_08140</name>
</gene>
<sequence length="378" mass="41417">MAEKRDYYEVLGVSKGASDDEIKKAYRKVAKKYHPDLNPGNAEAEAKFKEANEAYEVLGDKEKRQKYDQFGHAAFDQTQGGYGGAGGFGGFSDFGDFGDIFSSFFGGGSRRRNPNAPRRGSDIEERIMLTFEEAAFGVKKKIKIYRVEDCDVCAGTGSKDKKRKQCPTCHGTGEIRRVTNTMLGQMVNTATCNTCGGTGTVVENPCQKCRGKGKVKRACTVEVNIPAGIDTNETVSFRGLGNHGFNGGPKGDLLVTVVVKRHDLFMRNGTEVFCKIPITFVQAALGAEIDVPTLNGKVKQTIPEGTQNGTRFTIKGAGIPNVRTGIKGNQVIEIVVEVPQRLNSEQKTALKKFGELTNDTNHKQQKTFFDKVKENFKK</sequence>
<proteinExistence type="inferred from homology"/>
<dbReference type="GO" id="GO:0009408">
    <property type="term" value="P:response to heat"/>
    <property type="evidence" value="ECO:0007669"/>
    <property type="project" value="InterPro"/>
</dbReference>
<dbReference type="SUPFAM" id="SSF49493">
    <property type="entry name" value="HSP40/DnaJ peptide-binding domain"/>
    <property type="match status" value="2"/>
</dbReference>
<keyword evidence="5 13" id="KW-0479">Metal-binding</keyword>
<evidence type="ECO:0000313" key="18">
    <source>
        <dbReference type="Proteomes" id="UP000647416"/>
    </source>
</evidence>
<dbReference type="PROSITE" id="PS00636">
    <property type="entry name" value="DNAJ_1"/>
    <property type="match status" value="1"/>
</dbReference>
<feature type="binding site" evidence="13">
    <location>
        <position position="150"/>
    </location>
    <ligand>
        <name>Zn(2+)</name>
        <dbReference type="ChEBI" id="CHEBI:29105"/>
        <label>1</label>
    </ligand>
</feature>
<keyword evidence="4 13" id="KW-0235">DNA replication</keyword>
<dbReference type="Gene3D" id="2.60.260.20">
    <property type="entry name" value="Urease metallochaperone UreE, N-terminal domain"/>
    <property type="match status" value="2"/>
</dbReference>
<dbReference type="GO" id="GO:0042026">
    <property type="term" value="P:protein refolding"/>
    <property type="evidence" value="ECO:0007669"/>
    <property type="project" value="TreeGrafter"/>
</dbReference>
<dbReference type="HAMAP" id="MF_01152">
    <property type="entry name" value="DnaJ"/>
    <property type="match status" value="1"/>
</dbReference>
<dbReference type="AlphaFoldDB" id="A0A926ITQ3"/>
<dbReference type="Gene3D" id="1.10.287.110">
    <property type="entry name" value="DnaJ domain"/>
    <property type="match status" value="1"/>
</dbReference>